<dbReference type="AlphaFoldDB" id="A0A8B6HU91"/>
<evidence type="ECO:0000313" key="3">
    <source>
        <dbReference type="EMBL" id="VDI84044.1"/>
    </source>
</evidence>
<feature type="coiled-coil region" evidence="1">
    <location>
        <begin position="209"/>
        <end position="236"/>
    </location>
</feature>
<proteinExistence type="predicted"/>
<evidence type="ECO:0000313" key="4">
    <source>
        <dbReference type="Proteomes" id="UP000596742"/>
    </source>
</evidence>
<name>A0A8B6HU91_MYTGA</name>
<comment type="caution">
    <text evidence="3">The sequence shown here is derived from an EMBL/GenBank/DDBJ whole genome shotgun (WGS) entry which is preliminary data.</text>
</comment>
<keyword evidence="4" id="KW-1185">Reference proteome</keyword>
<sequence>MSSSESDSDTDSVEEVQVKKYLGSFKEQLKQAKAQTCIKIGIKRQPGHYHLRDTRHAVLATQRPAYGGTHWDVDIPSHLQRSTPRLTRYAIRKAILREQERQLEVGNEEKGLEALSKLENLNREFDNVMVYNYGRMGLEEDKKKSIVYENKDLLHWELMRKKFGKQQNEEMEEERQHRIKVLRGIYDNKHRTPSIENLVDGMTDTNFKRSLVNKNIEEAQLNLENKQEDVVKEYQLAMSEMLDESLAKVVHTFAANDTRLAFENEKRRRMSEHPTNSNPTREQKIMKVALNNLVRAFNEVEAKENNEETKYQNKVIEQKTIMQEQLLRKVTTNIANKLVAEERARQIKEADENIEDPSRNALRHLVTRVQRQMLLQKFKGKWVNLVKKPKAVEDAERVNETEHDRKLRLQRESQRRSSCMIRGDEDE</sequence>
<feature type="region of interest" description="Disordered" evidence="2">
    <location>
        <begin position="393"/>
        <end position="427"/>
    </location>
</feature>
<protein>
    <submittedName>
        <fullName evidence="3">Uncharacterized protein</fullName>
    </submittedName>
</protein>
<evidence type="ECO:0000256" key="2">
    <source>
        <dbReference type="SAM" id="MobiDB-lite"/>
    </source>
</evidence>
<dbReference type="OrthoDB" id="10037886at2759"/>
<dbReference type="Proteomes" id="UP000596742">
    <property type="component" value="Unassembled WGS sequence"/>
</dbReference>
<gene>
    <name evidence="3" type="ORF">MGAL_10B031940</name>
</gene>
<accession>A0A8B6HU91</accession>
<organism evidence="3 4">
    <name type="scientific">Mytilus galloprovincialis</name>
    <name type="common">Mediterranean mussel</name>
    <dbReference type="NCBI Taxonomy" id="29158"/>
    <lineage>
        <taxon>Eukaryota</taxon>
        <taxon>Metazoa</taxon>
        <taxon>Spiralia</taxon>
        <taxon>Lophotrochozoa</taxon>
        <taxon>Mollusca</taxon>
        <taxon>Bivalvia</taxon>
        <taxon>Autobranchia</taxon>
        <taxon>Pteriomorphia</taxon>
        <taxon>Mytilida</taxon>
        <taxon>Mytiloidea</taxon>
        <taxon>Mytilidae</taxon>
        <taxon>Mytilinae</taxon>
        <taxon>Mytilus</taxon>
    </lineage>
</organism>
<keyword evidence="1" id="KW-0175">Coiled coil</keyword>
<dbReference type="EMBL" id="UYJE01010536">
    <property type="protein sequence ID" value="VDI84044.1"/>
    <property type="molecule type" value="Genomic_DNA"/>
</dbReference>
<evidence type="ECO:0000256" key="1">
    <source>
        <dbReference type="SAM" id="Coils"/>
    </source>
</evidence>
<feature type="compositionally biased region" description="Basic and acidic residues" evidence="2">
    <location>
        <begin position="393"/>
        <end position="415"/>
    </location>
</feature>
<reference evidence="3" key="1">
    <citation type="submission" date="2018-11" db="EMBL/GenBank/DDBJ databases">
        <authorList>
            <person name="Alioto T."/>
            <person name="Alioto T."/>
        </authorList>
    </citation>
    <scope>NUCLEOTIDE SEQUENCE</scope>
</reference>